<organism evidence="1 2">
    <name type="scientific">Actinacidiphila oryziradicis</name>
    <dbReference type="NCBI Taxonomy" id="2571141"/>
    <lineage>
        <taxon>Bacteria</taxon>
        <taxon>Bacillati</taxon>
        <taxon>Actinomycetota</taxon>
        <taxon>Actinomycetes</taxon>
        <taxon>Kitasatosporales</taxon>
        <taxon>Streptomycetaceae</taxon>
        <taxon>Actinacidiphila</taxon>
    </lineage>
</organism>
<dbReference type="AlphaFoldDB" id="A0A4V5MXD9"/>
<dbReference type="EMBL" id="SUMC01000096">
    <property type="protein sequence ID" value="TJZ99798.1"/>
    <property type="molecule type" value="Genomic_DNA"/>
</dbReference>
<evidence type="ECO:0000313" key="1">
    <source>
        <dbReference type="EMBL" id="TJZ99798.1"/>
    </source>
</evidence>
<evidence type="ECO:0000313" key="2">
    <source>
        <dbReference type="Proteomes" id="UP000305778"/>
    </source>
</evidence>
<reference evidence="1 2" key="1">
    <citation type="submission" date="2019-04" db="EMBL/GenBank/DDBJ databases">
        <title>Streptomyces oryziradicis sp. nov., a novel actinomycete isolated from rhizosphere soil of rice (Oryza sativa L.).</title>
        <authorList>
            <person name="Li C."/>
        </authorList>
    </citation>
    <scope>NUCLEOTIDE SEQUENCE [LARGE SCALE GENOMIC DNA]</scope>
    <source>
        <strain evidence="1 2">NEAU-C40</strain>
    </source>
</reference>
<dbReference type="Proteomes" id="UP000305778">
    <property type="component" value="Unassembled WGS sequence"/>
</dbReference>
<accession>A0A4V5MXD9</accession>
<comment type="caution">
    <text evidence="1">The sequence shown here is derived from an EMBL/GenBank/DDBJ whole genome shotgun (WGS) entry which is preliminary data.</text>
</comment>
<protein>
    <recommendedName>
        <fullName evidence="3">HTH OST-type domain-containing protein</fullName>
    </recommendedName>
</protein>
<keyword evidence="2" id="KW-1185">Reference proteome</keyword>
<dbReference type="RefSeq" id="WP_136729731.1">
    <property type="nucleotide sequence ID" value="NZ_SUMC01000096.1"/>
</dbReference>
<sequence>MLRTLAARRRDGSDPEDFKKAILTLVQQAHGEGQRLSSLDLGQALQTLFGMDAYSRFRREKGKGKLKPAVEALGFRTTPTRQGFDVDLP</sequence>
<evidence type="ECO:0008006" key="3">
    <source>
        <dbReference type="Google" id="ProtNLM"/>
    </source>
</evidence>
<name>A0A4V5MXD9_9ACTN</name>
<gene>
    <name evidence="1" type="ORF">FCI23_44410</name>
</gene>
<dbReference type="OrthoDB" id="3880775at2"/>
<proteinExistence type="predicted"/>